<name>A0A4R2TBJ9_9FIRM</name>
<keyword evidence="1" id="KW-0479">Metal-binding</keyword>
<dbReference type="Proteomes" id="UP000295504">
    <property type="component" value="Unassembled WGS sequence"/>
</dbReference>
<dbReference type="PANTHER" id="PTHR43312">
    <property type="entry name" value="D-THREO-ALDOSE 1-DEHYDROGENASE"/>
    <property type="match status" value="1"/>
</dbReference>
<dbReference type="AlphaFoldDB" id="A0A4R2TBJ9"/>
<gene>
    <name evidence="5" type="ORF">EDD79_10338</name>
</gene>
<keyword evidence="3" id="KW-0411">Iron-sulfur</keyword>
<dbReference type="PROSITE" id="PS00198">
    <property type="entry name" value="4FE4S_FER_1"/>
    <property type="match status" value="1"/>
</dbReference>
<dbReference type="PRINTS" id="PR00069">
    <property type="entry name" value="ALDKETRDTASE"/>
</dbReference>
<dbReference type="Pfam" id="PF00248">
    <property type="entry name" value="Aldo_ket_red"/>
    <property type="match status" value="2"/>
</dbReference>
<dbReference type="Gene3D" id="3.20.20.100">
    <property type="entry name" value="NADP-dependent oxidoreductase domain"/>
    <property type="match status" value="1"/>
</dbReference>
<evidence type="ECO:0000313" key="5">
    <source>
        <dbReference type="EMBL" id="TCP99765.1"/>
    </source>
</evidence>
<dbReference type="GO" id="GO:0051536">
    <property type="term" value="F:iron-sulfur cluster binding"/>
    <property type="evidence" value="ECO:0007669"/>
    <property type="project" value="UniProtKB-KW"/>
</dbReference>
<keyword evidence="6" id="KW-1185">Reference proteome</keyword>
<dbReference type="InterPro" id="IPR017900">
    <property type="entry name" value="4Fe4S_Fe_S_CS"/>
</dbReference>
<dbReference type="OrthoDB" id="9773828at2"/>
<dbReference type="InterPro" id="IPR020471">
    <property type="entry name" value="AKR"/>
</dbReference>
<proteinExistence type="predicted"/>
<organism evidence="5 6">
    <name type="scientific">Serpentinicella alkaliphila</name>
    <dbReference type="NCBI Taxonomy" id="1734049"/>
    <lineage>
        <taxon>Bacteria</taxon>
        <taxon>Bacillati</taxon>
        <taxon>Bacillota</taxon>
        <taxon>Clostridia</taxon>
        <taxon>Peptostreptococcales</taxon>
        <taxon>Natronincolaceae</taxon>
        <taxon>Serpentinicella</taxon>
    </lineage>
</organism>
<accession>A0A4R2TBJ9</accession>
<reference evidence="5 6" key="1">
    <citation type="submission" date="2019-03" db="EMBL/GenBank/DDBJ databases">
        <title>Genomic Encyclopedia of Type Strains, Phase IV (KMG-IV): sequencing the most valuable type-strain genomes for metagenomic binning, comparative biology and taxonomic classification.</title>
        <authorList>
            <person name="Goeker M."/>
        </authorList>
    </citation>
    <scope>NUCLEOTIDE SEQUENCE [LARGE SCALE GENOMIC DNA]</scope>
    <source>
        <strain evidence="5 6">DSM 100013</strain>
    </source>
</reference>
<dbReference type="InterPro" id="IPR023210">
    <property type="entry name" value="NADP_OxRdtase_dom"/>
</dbReference>
<feature type="domain" description="4Fe-4S ferredoxin-type" evidence="4">
    <location>
        <begin position="298"/>
        <end position="326"/>
    </location>
</feature>
<dbReference type="InterPro" id="IPR017896">
    <property type="entry name" value="4Fe4S_Fe-S-bd"/>
</dbReference>
<evidence type="ECO:0000313" key="6">
    <source>
        <dbReference type="Proteomes" id="UP000295504"/>
    </source>
</evidence>
<comment type="caution">
    <text evidence="5">The sequence shown here is derived from an EMBL/GenBank/DDBJ whole genome shotgun (WGS) entry which is preliminary data.</text>
</comment>
<dbReference type="InterPro" id="IPR053135">
    <property type="entry name" value="AKR2_Oxidoreductase"/>
</dbReference>
<evidence type="ECO:0000256" key="3">
    <source>
        <dbReference type="ARBA" id="ARBA00023014"/>
    </source>
</evidence>
<evidence type="ECO:0000256" key="2">
    <source>
        <dbReference type="ARBA" id="ARBA00023004"/>
    </source>
</evidence>
<dbReference type="PANTHER" id="PTHR43312:SF1">
    <property type="entry name" value="NADP-DEPENDENT OXIDOREDUCTASE DOMAIN-CONTAINING PROTEIN"/>
    <property type="match status" value="1"/>
</dbReference>
<dbReference type="Pfam" id="PF13534">
    <property type="entry name" value="Fer4_17"/>
    <property type="match status" value="1"/>
</dbReference>
<sequence length="337" mass="37742">MIQRTLGKTNFDIGVIGFGGIPIQRLPEDKAVSIVKLALEKGVNFIDSARAYGDSERLIGLALKGHNKKCFIATKSMSRTYDAMKKDLEISLKNFDCGVIDLYQFHLVKTKGQLDQIMGPDGAYRALKEAQEQGLVKEIGITSHDFDLINYALDTDYFSTIQFPYNIVESQGEALFKKAAKKNIGVIIMKPMAGGALDNGNLAIRYILENPNISVVIPGMDEEKQVEENLNAGINYIPLSEDEKDAIDKIKRELGTKFCRRCGYCLPCPQGIDIPAAFLMEGYFTRYDLTEWAQSRYDALPHKASECIECGACEPRCPYNLQIRDMLKDVALKLEKR</sequence>
<dbReference type="CDD" id="cd19100">
    <property type="entry name" value="AKR_unchar"/>
    <property type="match status" value="1"/>
</dbReference>
<dbReference type="SUPFAM" id="SSF51430">
    <property type="entry name" value="NAD(P)-linked oxidoreductase"/>
    <property type="match status" value="1"/>
</dbReference>
<dbReference type="RefSeq" id="WP_132849106.1">
    <property type="nucleotide sequence ID" value="NZ_CP058648.1"/>
</dbReference>
<dbReference type="PROSITE" id="PS51379">
    <property type="entry name" value="4FE4S_FER_2"/>
    <property type="match status" value="1"/>
</dbReference>
<dbReference type="SUPFAM" id="SSF46548">
    <property type="entry name" value="alpha-helical ferredoxin"/>
    <property type="match status" value="1"/>
</dbReference>
<evidence type="ECO:0000259" key="4">
    <source>
        <dbReference type="PROSITE" id="PS51379"/>
    </source>
</evidence>
<protein>
    <submittedName>
        <fullName evidence="5">Putative aldo/keto reductase-like oxidoreductase</fullName>
    </submittedName>
</protein>
<dbReference type="EMBL" id="SLYC01000033">
    <property type="protein sequence ID" value="TCP99765.1"/>
    <property type="molecule type" value="Genomic_DNA"/>
</dbReference>
<evidence type="ECO:0000256" key="1">
    <source>
        <dbReference type="ARBA" id="ARBA00022723"/>
    </source>
</evidence>
<dbReference type="GO" id="GO:0016491">
    <property type="term" value="F:oxidoreductase activity"/>
    <property type="evidence" value="ECO:0007669"/>
    <property type="project" value="InterPro"/>
</dbReference>
<dbReference type="GO" id="GO:0046872">
    <property type="term" value="F:metal ion binding"/>
    <property type="evidence" value="ECO:0007669"/>
    <property type="project" value="UniProtKB-KW"/>
</dbReference>
<keyword evidence="2" id="KW-0408">Iron</keyword>
<dbReference type="InterPro" id="IPR036812">
    <property type="entry name" value="NAD(P)_OxRdtase_dom_sf"/>
</dbReference>